<dbReference type="EMBL" id="RRYP01006700">
    <property type="protein sequence ID" value="TNV81013.1"/>
    <property type="molecule type" value="Genomic_DNA"/>
</dbReference>
<gene>
    <name evidence="1" type="ORF">FGO68_gene2967</name>
</gene>
<keyword evidence="2" id="KW-1185">Reference proteome</keyword>
<reference evidence="1" key="1">
    <citation type="submission" date="2019-06" db="EMBL/GenBank/DDBJ databases">
        <authorList>
            <person name="Zheng W."/>
        </authorList>
    </citation>
    <scope>NUCLEOTIDE SEQUENCE</scope>
    <source>
        <strain evidence="1">QDHG01</strain>
    </source>
</reference>
<organism evidence="1 2">
    <name type="scientific">Halteria grandinella</name>
    <dbReference type="NCBI Taxonomy" id="5974"/>
    <lineage>
        <taxon>Eukaryota</taxon>
        <taxon>Sar</taxon>
        <taxon>Alveolata</taxon>
        <taxon>Ciliophora</taxon>
        <taxon>Intramacronucleata</taxon>
        <taxon>Spirotrichea</taxon>
        <taxon>Stichotrichia</taxon>
        <taxon>Sporadotrichida</taxon>
        <taxon>Halteriidae</taxon>
        <taxon>Halteria</taxon>
    </lineage>
</organism>
<dbReference type="Proteomes" id="UP000785679">
    <property type="component" value="Unassembled WGS sequence"/>
</dbReference>
<name>A0A8J8NTV6_HALGN</name>
<comment type="caution">
    <text evidence="1">The sequence shown here is derived from an EMBL/GenBank/DDBJ whole genome shotgun (WGS) entry which is preliminary data.</text>
</comment>
<evidence type="ECO:0000313" key="2">
    <source>
        <dbReference type="Proteomes" id="UP000785679"/>
    </source>
</evidence>
<accession>A0A8J8NTV6</accession>
<dbReference type="AlphaFoldDB" id="A0A8J8NTV6"/>
<sequence>MLVVERIVANTIGDLGIGDVRLAGDWLSHFPTQDNVLPIQGNNRSLSVDYQHFCFSQGVDQIQLCLALSLPQFPT</sequence>
<protein>
    <submittedName>
        <fullName evidence="1">Uncharacterized protein</fullName>
    </submittedName>
</protein>
<proteinExistence type="predicted"/>
<evidence type="ECO:0000313" key="1">
    <source>
        <dbReference type="EMBL" id="TNV81013.1"/>
    </source>
</evidence>